<sequence length="200" mass="22574">MFARDFDLLRDDAVRRVMNRCSAEDVVEYVETKAKTTVGVKGFMILLDHFLQDIPRAMWAQEVISQARRRFAASGSIFPPSSCPDEIMTDLQLLRVVWEHREIIMQLAGKLSVSRLPSEDMDQTIKSEQEVQGLIALAAALQLPCEADIVRDLYIRSCTAPGLQIYSLIEWLVRVCKLCAPASEVASTFDEVLRRKPTAT</sequence>
<accession>A0A2R5G7V5</accession>
<evidence type="ECO:0000313" key="2">
    <source>
        <dbReference type="Proteomes" id="UP000241890"/>
    </source>
</evidence>
<comment type="caution">
    <text evidence="1">The sequence shown here is derived from an EMBL/GenBank/DDBJ whole genome shotgun (WGS) entry which is preliminary data.</text>
</comment>
<dbReference type="InParanoid" id="A0A2R5G7V5"/>
<dbReference type="Proteomes" id="UP000241890">
    <property type="component" value="Unassembled WGS sequence"/>
</dbReference>
<protein>
    <submittedName>
        <fullName evidence="1">Uncharacterized protein</fullName>
    </submittedName>
</protein>
<gene>
    <name evidence="1" type="ORF">FCC1311_033402</name>
</gene>
<proteinExistence type="predicted"/>
<name>A0A2R5G7V5_9STRA</name>
<dbReference type="AlphaFoldDB" id="A0A2R5G7V5"/>
<keyword evidence="2" id="KW-1185">Reference proteome</keyword>
<organism evidence="1 2">
    <name type="scientific">Hondaea fermentalgiana</name>
    <dbReference type="NCBI Taxonomy" id="2315210"/>
    <lineage>
        <taxon>Eukaryota</taxon>
        <taxon>Sar</taxon>
        <taxon>Stramenopiles</taxon>
        <taxon>Bigyra</taxon>
        <taxon>Labyrinthulomycetes</taxon>
        <taxon>Thraustochytrida</taxon>
        <taxon>Thraustochytriidae</taxon>
        <taxon>Hondaea</taxon>
    </lineage>
</organism>
<reference evidence="1 2" key="1">
    <citation type="submission" date="2017-12" db="EMBL/GenBank/DDBJ databases">
        <title>Sequencing, de novo assembly and annotation of complete genome of a new Thraustochytrid species, strain FCC1311.</title>
        <authorList>
            <person name="Sedici K."/>
            <person name="Godart F."/>
            <person name="Aiese Cigliano R."/>
            <person name="Sanseverino W."/>
            <person name="Barakat M."/>
            <person name="Ortet P."/>
            <person name="Marechal E."/>
            <person name="Cagnac O."/>
            <person name="Amato A."/>
        </authorList>
    </citation>
    <scope>NUCLEOTIDE SEQUENCE [LARGE SCALE GENOMIC DNA]</scope>
</reference>
<evidence type="ECO:0000313" key="1">
    <source>
        <dbReference type="EMBL" id="GBG27117.1"/>
    </source>
</evidence>
<dbReference type="EMBL" id="BEYU01000027">
    <property type="protein sequence ID" value="GBG27117.1"/>
    <property type="molecule type" value="Genomic_DNA"/>
</dbReference>